<proteinExistence type="predicted"/>
<gene>
    <name evidence="2" type="ORF">Ahu01nite_063930</name>
</gene>
<protein>
    <recommendedName>
        <fullName evidence="1">AB hydrolase-1 domain-containing protein</fullName>
    </recommendedName>
</protein>
<dbReference type="SUPFAM" id="SSF53474">
    <property type="entry name" value="alpha/beta-Hydrolases"/>
    <property type="match status" value="1"/>
</dbReference>
<keyword evidence="3" id="KW-1185">Reference proteome</keyword>
<dbReference type="EMBL" id="BOMN01000088">
    <property type="protein sequence ID" value="GIE23291.1"/>
    <property type="molecule type" value="Genomic_DNA"/>
</dbReference>
<dbReference type="InterPro" id="IPR029058">
    <property type="entry name" value="AB_hydrolase_fold"/>
</dbReference>
<accession>A0ABQ3ZXI7</accession>
<dbReference type="Proteomes" id="UP000603200">
    <property type="component" value="Unassembled WGS sequence"/>
</dbReference>
<evidence type="ECO:0000313" key="2">
    <source>
        <dbReference type="EMBL" id="GIE23291.1"/>
    </source>
</evidence>
<dbReference type="Pfam" id="PF00561">
    <property type="entry name" value="Abhydrolase_1"/>
    <property type="match status" value="1"/>
</dbReference>
<dbReference type="InterPro" id="IPR000073">
    <property type="entry name" value="AB_hydrolase_1"/>
</dbReference>
<evidence type="ECO:0000313" key="3">
    <source>
        <dbReference type="Proteomes" id="UP000603200"/>
    </source>
</evidence>
<dbReference type="InterPro" id="IPR050471">
    <property type="entry name" value="AB_hydrolase"/>
</dbReference>
<dbReference type="Gene3D" id="3.40.50.1820">
    <property type="entry name" value="alpha/beta hydrolase"/>
    <property type="match status" value="1"/>
</dbReference>
<comment type="caution">
    <text evidence="2">The sequence shown here is derived from an EMBL/GenBank/DDBJ whole genome shotgun (WGS) entry which is preliminary data.</text>
</comment>
<dbReference type="PANTHER" id="PTHR43433:SF1">
    <property type="entry name" value="BLL5160 PROTEIN"/>
    <property type="match status" value="1"/>
</dbReference>
<evidence type="ECO:0000259" key="1">
    <source>
        <dbReference type="Pfam" id="PF00561"/>
    </source>
</evidence>
<reference evidence="2 3" key="1">
    <citation type="submission" date="2021-01" db="EMBL/GenBank/DDBJ databases">
        <title>Whole genome shotgun sequence of Actinoplanes humidus NBRC 14915.</title>
        <authorList>
            <person name="Komaki H."/>
            <person name="Tamura T."/>
        </authorList>
    </citation>
    <scope>NUCLEOTIDE SEQUENCE [LARGE SCALE GENOMIC DNA]</scope>
    <source>
        <strain evidence="2 3">NBRC 14915</strain>
    </source>
</reference>
<organism evidence="2 3">
    <name type="scientific">Winogradskya humida</name>
    <dbReference type="NCBI Taxonomy" id="113566"/>
    <lineage>
        <taxon>Bacteria</taxon>
        <taxon>Bacillati</taxon>
        <taxon>Actinomycetota</taxon>
        <taxon>Actinomycetes</taxon>
        <taxon>Micromonosporales</taxon>
        <taxon>Micromonosporaceae</taxon>
        <taxon>Winogradskya</taxon>
    </lineage>
</organism>
<dbReference type="PANTHER" id="PTHR43433">
    <property type="entry name" value="HYDROLASE, ALPHA/BETA FOLD FAMILY PROTEIN"/>
    <property type="match status" value="1"/>
</dbReference>
<sequence>MDGFVEVPRGYLYYRQHGHGPDVVLLNAGLADVRMWDTTVAWLAGIARVTTWDYRDTGLSSWSSGPYSEIDDLEAVLDAAGVSRATLVGVSDGGRQALAFAHRHPDRVAKVCAVASSFGEFPDPSAQETAARRRMREVFAEVEEHVRSRDILAASVVDVDAWSPAANPDDRRRLIGWHVANARILTMEQYHGVELDPPVKTRFAEIGTPVAVFAGGRDFEGTQLWARRIADQAPTASLFTAPDADHYPMFSDPGQFERFLREAVANPG</sequence>
<name>A0ABQ3ZXI7_9ACTN</name>
<feature type="domain" description="AB hydrolase-1" evidence="1">
    <location>
        <begin position="23"/>
        <end position="147"/>
    </location>
</feature>